<evidence type="ECO:0000256" key="4">
    <source>
        <dbReference type="SAM" id="Coils"/>
    </source>
</evidence>
<dbReference type="InterPro" id="IPR003661">
    <property type="entry name" value="HisK_dim/P_dom"/>
</dbReference>
<dbReference type="OrthoDB" id="9806995at2"/>
<dbReference type="Gene3D" id="2.60.40.10">
    <property type="entry name" value="Immunoglobulins"/>
    <property type="match status" value="1"/>
</dbReference>
<keyword evidence="7" id="KW-0418">Kinase</keyword>
<feature type="domain" description="Histidine kinase" evidence="6">
    <location>
        <begin position="814"/>
        <end position="1031"/>
    </location>
</feature>
<name>A0A1T5M032_9BACT</name>
<dbReference type="CDD" id="cd00082">
    <property type="entry name" value="HisKA"/>
    <property type="match status" value="1"/>
</dbReference>
<gene>
    <name evidence="7" type="ORF">SAMN05660236_3986</name>
</gene>
<keyword evidence="3" id="KW-0597">Phosphoprotein</keyword>
<evidence type="ECO:0000256" key="5">
    <source>
        <dbReference type="SAM" id="Phobius"/>
    </source>
</evidence>
<dbReference type="InterPro" id="IPR013783">
    <property type="entry name" value="Ig-like_fold"/>
</dbReference>
<dbReference type="Pfam" id="PF02518">
    <property type="entry name" value="HATPase_c"/>
    <property type="match status" value="1"/>
</dbReference>
<evidence type="ECO:0000256" key="2">
    <source>
        <dbReference type="ARBA" id="ARBA00012438"/>
    </source>
</evidence>
<reference evidence="7 8" key="1">
    <citation type="submission" date="2017-02" db="EMBL/GenBank/DDBJ databases">
        <authorList>
            <person name="Peterson S.W."/>
        </authorList>
    </citation>
    <scope>NUCLEOTIDE SEQUENCE [LARGE SCALE GENOMIC DNA]</scope>
    <source>
        <strain evidence="7 8">DSM 25262</strain>
    </source>
</reference>
<dbReference type="GO" id="GO:0000155">
    <property type="term" value="F:phosphorelay sensor kinase activity"/>
    <property type="evidence" value="ECO:0007669"/>
    <property type="project" value="InterPro"/>
</dbReference>
<sequence length="1037" mass="117948">MQFNILLALFIVCCYNSATGQQLFMQRYPTETHKAAYQNWDVEQDLQGNMYFANSYGVLIFDGISWELLNLPDNAYCWSLAIDKKGVIYVGAEHEFGYLQKTLDGKFKYVSLTELLPEKKRSDIKSIVDIGVQGQSVFFSDQLHCYIYHDGRIDILDAPNIYFIPLDDSLYWVDAKTYTVYLYKNDTLSNVNLNLEANDIGPMDSYKEKYFLILDQANRVLLIDPSNGKKQVLSEGINTTLKGLPITRICMLTDNRLALLTDREIMIIDLNGKILGRVTSAMLGESNLWSTIFYEDARHNLWFSTDEFIGLTITSSPLAYYDKANGFKGVVFALGGQGDERYVGTDIGLYHQKQNDQFKLVPGTDGLIWNIYTLKDRSYLAHSDGVFEVVHQQATKLTTHSSVLSLCILKQSQGSIIMGTADEGIWLLTKGKASWRKHKINGFEEETRYIQEDRAGNLWISHDGKGIWKLRLNEKMDSVIEKKFYTTSSGLPSNLYNRVFKLRDQKIIAGTTDGIYCYNDANDIFEPDNRFTKALHGNTIVSLAESQEGQLYLRAWESMDEAGSFSGILVRAADSTYALLRTLFDKITWIDTGVPLTATSSGAWFGNNNKVVSYNPNQQTFYQEPLQPVIKKVIAADSTICFDCRTDGAMDIPYSKNSLMFYFNVIFNEDVEKNEFQYKLIGLNKEWSAWTDANEAHFTNLPEGDYTFQVRAKNVYNSESNIASYTFRINRPIYRTVWAYMVYSLVLALTMYWLTVLRTKRVNMQKRILEHKVHEKTKELVAMNEEILLQSEALEQQAEILKASNYTKDKLFSIISHDLRGPIRQFGEVFNMIERGYISAEEFQYKLMPDLKERANYVSTLTDNLLQWAKGQMGGIQVNKSELNVADIIHENSSLLSPQALKKSITLKAEITEGLQNVYADQDMIKLIVRNLVSNAIKFTPEFGVVEVSTKTDHDSIFISVQDNGTGLSPEDINKIVEKEYFTKYGTSGEKGSGLGLMLCREFIEKNGGVLTIESQPGIGSTFTFHLPIYKQAVQTT</sequence>
<accession>A0A1T5M032</accession>
<dbReference type="STRING" id="688867.SAMN05660236_3986"/>
<feature type="coiled-coil region" evidence="4">
    <location>
        <begin position="766"/>
        <end position="804"/>
    </location>
</feature>
<dbReference type="SUPFAM" id="SSF47384">
    <property type="entry name" value="Homodimeric domain of signal transducing histidine kinase"/>
    <property type="match status" value="1"/>
</dbReference>
<keyword evidence="5" id="KW-0472">Membrane</keyword>
<keyword evidence="5" id="KW-0812">Transmembrane</keyword>
<dbReference type="PANTHER" id="PTHR43547:SF2">
    <property type="entry name" value="HYBRID SIGNAL TRANSDUCTION HISTIDINE KINASE C"/>
    <property type="match status" value="1"/>
</dbReference>
<keyword evidence="8" id="KW-1185">Reference proteome</keyword>
<evidence type="ECO:0000256" key="3">
    <source>
        <dbReference type="ARBA" id="ARBA00022553"/>
    </source>
</evidence>
<dbReference type="EC" id="2.7.13.3" evidence="2"/>
<dbReference type="Gene3D" id="1.10.287.130">
    <property type="match status" value="1"/>
</dbReference>
<dbReference type="SUPFAM" id="SSF101898">
    <property type="entry name" value="NHL repeat"/>
    <property type="match status" value="1"/>
</dbReference>
<dbReference type="InterPro" id="IPR015943">
    <property type="entry name" value="WD40/YVTN_repeat-like_dom_sf"/>
</dbReference>
<dbReference type="InterPro" id="IPR004358">
    <property type="entry name" value="Sig_transdc_His_kin-like_C"/>
</dbReference>
<dbReference type="SUPFAM" id="SSF50998">
    <property type="entry name" value="Quinoprotein alcohol dehydrogenase-like"/>
    <property type="match status" value="1"/>
</dbReference>
<dbReference type="PROSITE" id="PS50109">
    <property type="entry name" value="HIS_KIN"/>
    <property type="match status" value="1"/>
</dbReference>
<keyword evidence="5" id="KW-1133">Transmembrane helix</keyword>
<dbReference type="PRINTS" id="PR00344">
    <property type="entry name" value="BCTRLSENSOR"/>
</dbReference>
<dbReference type="Pfam" id="PF07495">
    <property type="entry name" value="Y_Y_Y"/>
    <property type="match status" value="1"/>
</dbReference>
<organism evidence="7 8">
    <name type="scientific">Ohtaekwangia koreensis</name>
    <dbReference type="NCBI Taxonomy" id="688867"/>
    <lineage>
        <taxon>Bacteria</taxon>
        <taxon>Pseudomonadati</taxon>
        <taxon>Bacteroidota</taxon>
        <taxon>Cytophagia</taxon>
        <taxon>Cytophagales</taxon>
        <taxon>Fulvivirgaceae</taxon>
        <taxon>Ohtaekwangia</taxon>
    </lineage>
</organism>
<comment type="catalytic activity">
    <reaction evidence="1">
        <text>ATP + protein L-histidine = ADP + protein N-phospho-L-histidine.</text>
        <dbReference type="EC" id="2.7.13.3"/>
    </reaction>
</comment>
<dbReference type="AlphaFoldDB" id="A0A1T5M032"/>
<dbReference type="InterPro" id="IPR005467">
    <property type="entry name" value="His_kinase_dom"/>
</dbReference>
<feature type="transmembrane region" description="Helical" evidence="5">
    <location>
        <begin position="737"/>
        <end position="757"/>
    </location>
</feature>
<evidence type="ECO:0000259" key="6">
    <source>
        <dbReference type="PROSITE" id="PS50109"/>
    </source>
</evidence>
<protein>
    <recommendedName>
        <fullName evidence="2">histidine kinase</fullName>
        <ecNumber evidence="2">2.7.13.3</ecNumber>
    </recommendedName>
</protein>
<evidence type="ECO:0000256" key="1">
    <source>
        <dbReference type="ARBA" id="ARBA00000085"/>
    </source>
</evidence>
<dbReference type="InterPro" id="IPR011047">
    <property type="entry name" value="Quinoprotein_ADH-like_sf"/>
</dbReference>
<dbReference type="Proteomes" id="UP000190961">
    <property type="component" value="Unassembled WGS sequence"/>
</dbReference>
<dbReference type="InterPro" id="IPR036097">
    <property type="entry name" value="HisK_dim/P_sf"/>
</dbReference>
<dbReference type="SMART" id="SM00387">
    <property type="entry name" value="HATPase_c"/>
    <property type="match status" value="1"/>
</dbReference>
<dbReference type="EMBL" id="FUZU01000003">
    <property type="protein sequence ID" value="SKC81621.1"/>
    <property type="molecule type" value="Genomic_DNA"/>
</dbReference>
<keyword evidence="4" id="KW-0175">Coiled coil</keyword>
<dbReference type="InterPro" id="IPR036890">
    <property type="entry name" value="HATPase_C_sf"/>
</dbReference>
<evidence type="ECO:0000313" key="7">
    <source>
        <dbReference type="EMBL" id="SKC81621.1"/>
    </source>
</evidence>
<dbReference type="InterPro" id="IPR011123">
    <property type="entry name" value="Y_Y_Y"/>
</dbReference>
<proteinExistence type="predicted"/>
<dbReference type="PANTHER" id="PTHR43547">
    <property type="entry name" value="TWO-COMPONENT HISTIDINE KINASE"/>
    <property type="match status" value="1"/>
</dbReference>
<dbReference type="SUPFAM" id="SSF55874">
    <property type="entry name" value="ATPase domain of HSP90 chaperone/DNA topoisomerase II/histidine kinase"/>
    <property type="match status" value="1"/>
</dbReference>
<dbReference type="Gene3D" id="2.130.10.10">
    <property type="entry name" value="YVTN repeat-like/Quinoprotein amine dehydrogenase"/>
    <property type="match status" value="2"/>
</dbReference>
<evidence type="ECO:0000313" key="8">
    <source>
        <dbReference type="Proteomes" id="UP000190961"/>
    </source>
</evidence>
<dbReference type="RefSeq" id="WP_079688557.1">
    <property type="nucleotide sequence ID" value="NZ_FUZU01000003.1"/>
</dbReference>
<dbReference type="CDD" id="cd00075">
    <property type="entry name" value="HATPase"/>
    <property type="match status" value="1"/>
</dbReference>
<keyword evidence="7" id="KW-0808">Transferase</keyword>
<dbReference type="Gene3D" id="3.30.565.10">
    <property type="entry name" value="Histidine kinase-like ATPase, C-terminal domain"/>
    <property type="match status" value="1"/>
</dbReference>
<dbReference type="InterPro" id="IPR003594">
    <property type="entry name" value="HATPase_dom"/>
</dbReference>